<dbReference type="AlphaFoldDB" id="A0A261TB95"/>
<keyword evidence="2" id="KW-1185">Reference proteome</keyword>
<evidence type="ECO:0000313" key="1">
    <source>
        <dbReference type="EMBL" id="OZI46675.1"/>
    </source>
</evidence>
<dbReference type="InterPro" id="IPR011990">
    <property type="entry name" value="TPR-like_helical_dom_sf"/>
</dbReference>
<protein>
    <recommendedName>
        <fullName evidence="3">Tetratrico peptide repeat group 5 domain-containing protein</fullName>
    </recommendedName>
</protein>
<dbReference type="RefSeq" id="WP_094802518.1">
    <property type="nucleotide sequence ID" value="NZ_NEVN01000009.1"/>
</dbReference>
<dbReference type="EMBL" id="NEVP01000011">
    <property type="protein sequence ID" value="OZI46675.1"/>
    <property type="molecule type" value="Genomic_DNA"/>
</dbReference>
<evidence type="ECO:0000313" key="2">
    <source>
        <dbReference type="Proteomes" id="UP000216913"/>
    </source>
</evidence>
<dbReference type="Gene3D" id="1.25.40.10">
    <property type="entry name" value="Tetratricopeptide repeat domain"/>
    <property type="match status" value="1"/>
</dbReference>
<gene>
    <name evidence="1" type="ORF">CAL25_18460</name>
</gene>
<sequence length="121" mass="12660">MTAIASALNDTHAEMLSLLASIYMENNRPEKAAVLLAALDTLGLAQPRQRVALALAQLRAGKPADAQATLERVAMSGAIDGAFHLVRAQVLTVLERPQEAGAAMRAYVALRGATTPTPVTA</sequence>
<proteinExistence type="predicted"/>
<dbReference type="OrthoDB" id="8912378at2"/>
<name>A0A261TB95_9BORD</name>
<dbReference type="SUPFAM" id="SSF48452">
    <property type="entry name" value="TPR-like"/>
    <property type="match status" value="1"/>
</dbReference>
<accession>A0A261TB95</accession>
<comment type="caution">
    <text evidence="1">The sequence shown here is derived from an EMBL/GenBank/DDBJ whole genome shotgun (WGS) entry which is preliminary data.</text>
</comment>
<dbReference type="Proteomes" id="UP000216913">
    <property type="component" value="Unassembled WGS sequence"/>
</dbReference>
<reference evidence="1 2" key="1">
    <citation type="submission" date="2017-05" db="EMBL/GenBank/DDBJ databases">
        <title>Complete and WGS of Bordetella genogroups.</title>
        <authorList>
            <person name="Spilker T."/>
            <person name="LiPuma J."/>
        </authorList>
    </citation>
    <scope>NUCLEOTIDE SEQUENCE [LARGE SCALE GENOMIC DNA]</scope>
    <source>
        <strain evidence="1 2">AU10456</strain>
    </source>
</reference>
<organism evidence="1 2">
    <name type="scientific">Bordetella genomosp. 5</name>
    <dbReference type="NCBI Taxonomy" id="1395608"/>
    <lineage>
        <taxon>Bacteria</taxon>
        <taxon>Pseudomonadati</taxon>
        <taxon>Pseudomonadota</taxon>
        <taxon>Betaproteobacteria</taxon>
        <taxon>Burkholderiales</taxon>
        <taxon>Alcaligenaceae</taxon>
        <taxon>Bordetella</taxon>
    </lineage>
</organism>
<dbReference type="Pfam" id="PF13432">
    <property type="entry name" value="TPR_16"/>
    <property type="match status" value="1"/>
</dbReference>
<evidence type="ECO:0008006" key="3">
    <source>
        <dbReference type="Google" id="ProtNLM"/>
    </source>
</evidence>